<evidence type="ECO:0000256" key="1">
    <source>
        <dbReference type="SAM" id="MobiDB-lite"/>
    </source>
</evidence>
<feature type="compositionally biased region" description="Low complexity" evidence="1">
    <location>
        <begin position="147"/>
        <end position="182"/>
    </location>
</feature>
<evidence type="ECO:0000313" key="3">
    <source>
        <dbReference type="EMBL" id="KAF2240767.1"/>
    </source>
</evidence>
<dbReference type="EMBL" id="ML987215">
    <property type="protein sequence ID" value="KAF2240767.1"/>
    <property type="molecule type" value="Genomic_DNA"/>
</dbReference>
<name>A0A6A6HS08_9PLEO</name>
<gene>
    <name evidence="3" type="ORF">BU26DRAFT_525680</name>
</gene>
<keyword evidence="4" id="KW-1185">Reference proteome</keyword>
<feature type="transmembrane region" description="Helical" evidence="2">
    <location>
        <begin position="197"/>
        <end position="218"/>
    </location>
</feature>
<dbReference type="RefSeq" id="XP_033675771.1">
    <property type="nucleotide sequence ID" value="XM_033830562.1"/>
</dbReference>
<feature type="region of interest" description="Disordered" evidence="1">
    <location>
        <begin position="147"/>
        <end position="192"/>
    </location>
</feature>
<dbReference type="OrthoDB" id="3563651at2759"/>
<sequence>MATSYASLTTTFSAPTACWTVPWAVFGTPVWLKQGGDLNSTCFPPGFAFSPAETGTLIYSPGICPSGWSSACESEATTSDTTQTIAWCCPTNYGCVVRNPDHDWEASFGCVSPLSTVDRSAYNIPDSAVVVTSMYQMQVMIITATPTPTSTTSSQTSIASPASTSAPTSSPTSTSTSSSSPTSGGGSGGGLSSGAKAGISIGAIAGATMLALLGYIAWRLSPKKSKESGSAMEYAAPAYTDHPSATWYQPPAEMGATERAEMDAAERKPPEQLYEMRGS</sequence>
<protein>
    <recommendedName>
        <fullName evidence="5">Mid2 domain-containing protein</fullName>
    </recommendedName>
</protein>
<organism evidence="3 4">
    <name type="scientific">Trematosphaeria pertusa</name>
    <dbReference type="NCBI Taxonomy" id="390896"/>
    <lineage>
        <taxon>Eukaryota</taxon>
        <taxon>Fungi</taxon>
        <taxon>Dikarya</taxon>
        <taxon>Ascomycota</taxon>
        <taxon>Pezizomycotina</taxon>
        <taxon>Dothideomycetes</taxon>
        <taxon>Pleosporomycetidae</taxon>
        <taxon>Pleosporales</taxon>
        <taxon>Massarineae</taxon>
        <taxon>Trematosphaeriaceae</taxon>
        <taxon>Trematosphaeria</taxon>
    </lineage>
</organism>
<reference evidence="3" key="1">
    <citation type="journal article" date="2020" name="Stud. Mycol.">
        <title>101 Dothideomycetes genomes: a test case for predicting lifestyles and emergence of pathogens.</title>
        <authorList>
            <person name="Haridas S."/>
            <person name="Albert R."/>
            <person name="Binder M."/>
            <person name="Bloem J."/>
            <person name="Labutti K."/>
            <person name="Salamov A."/>
            <person name="Andreopoulos B."/>
            <person name="Baker S."/>
            <person name="Barry K."/>
            <person name="Bills G."/>
            <person name="Bluhm B."/>
            <person name="Cannon C."/>
            <person name="Castanera R."/>
            <person name="Culley D."/>
            <person name="Daum C."/>
            <person name="Ezra D."/>
            <person name="Gonzalez J."/>
            <person name="Henrissat B."/>
            <person name="Kuo A."/>
            <person name="Liang C."/>
            <person name="Lipzen A."/>
            <person name="Lutzoni F."/>
            <person name="Magnuson J."/>
            <person name="Mondo S."/>
            <person name="Nolan M."/>
            <person name="Ohm R."/>
            <person name="Pangilinan J."/>
            <person name="Park H.-J."/>
            <person name="Ramirez L."/>
            <person name="Alfaro M."/>
            <person name="Sun H."/>
            <person name="Tritt A."/>
            <person name="Yoshinaga Y."/>
            <person name="Zwiers L.-H."/>
            <person name="Turgeon B."/>
            <person name="Goodwin S."/>
            <person name="Spatafora J."/>
            <person name="Crous P."/>
            <person name="Grigoriev I."/>
        </authorList>
    </citation>
    <scope>NUCLEOTIDE SEQUENCE</scope>
    <source>
        <strain evidence="3">CBS 122368</strain>
    </source>
</reference>
<evidence type="ECO:0000256" key="2">
    <source>
        <dbReference type="SAM" id="Phobius"/>
    </source>
</evidence>
<accession>A0A6A6HS08</accession>
<dbReference type="AlphaFoldDB" id="A0A6A6HS08"/>
<proteinExistence type="predicted"/>
<feature type="compositionally biased region" description="Basic and acidic residues" evidence="1">
    <location>
        <begin position="256"/>
        <end position="270"/>
    </location>
</feature>
<keyword evidence="2" id="KW-0472">Membrane</keyword>
<feature type="compositionally biased region" description="Gly residues" evidence="1">
    <location>
        <begin position="183"/>
        <end position="192"/>
    </location>
</feature>
<keyword evidence="2" id="KW-0812">Transmembrane</keyword>
<dbReference type="GeneID" id="54583892"/>
<feature type="region of interest" description="Disordered" evidence="1">
    <location>
        <begin position="240"/>
        <end position="279"/>
    </location>
</feature>
<dbReference type="Proteomes" id="UP000800094">
    <property type="component" value="Unassembled WGS sequence"/>
</dbReference>
<evidence type="ECO:0000313" key="4">
    <source>
        <dbReference type="Proteomes" id="UP000800094"/>
    </source>
</evidence>
<keyword evidence="2" id="KW-1133">Transmembrane helix</keyword>
<evidence type="ECO:0008006" key="5">
    <source>
        <dbReference type="Google" id="ProtNLM"/>
    </source>
</evidence>